<dbReference type="GO" id="GO:0042603">
    <property type="term" value="C:capsule"/>
    <property type="evidence" value="ECO:0007669"/>
    <property type="project" value="UniProtKB-SubCell"/>
</dbReference>
<feature type="binding site" evidence="9">
    <location>
        <begin position="29"/>
        <end position="32"/>
    </location>
    <ligand>
        <name>ATP</name>
        <dbReference type="ChEBI" id="CHEBI:30616"/>
    </ligand>
</feature>
<evidence type="ECO:0000256" key="1">
    <source>
        <dbReference type="ARBA" id="ARBA00004191"/>
    </source>
</evidence>
<comment type="subcellular location">
    <subcellularLocation>
        <location evidence="2">Cell surface</location>
    </subcellularLocation>
    <subcellularLocation>
        <location evidence="9">Cytoplasm</location>
    </subcellularLocation>
    <subcellularLocation>
        <location evidence="8">Secreted</location>
        <location evidence="8">Capsule</location>
    </subcellularLocation>
    <subcellularLocation>
        <location evidence="1">Secreted</location>
        <location evidence="1">Cell wall</location>
    </subcellularLocation>
</comment>
<comment type="caution">
    <text evidence="12">The sequence shown here is derived from an EMBL/GenBank/DDBJ whole genome shotgun (WGS) entry which is preliminary data.</text>
</comment>
<evidence type="ECO:0000256" key="7">
    <source>
        <dbReference type="ARBA" id="ARBA00023235"/>
    </source>
</evidence>
<dbReference type="CDD" id="cd03344">
    <property type="entry name" value="GroEL"/>
    <property type="match status" value="1"/>
</dbReference>
<keyword evidence="6 9" id="KW-0143">Chaperone</keyword>
<keyword evidence="7 9" id="KW-0413">Isomerase</keyword>
<evidence type="ECO:0000313" key="12">
    <source>
        <dbReference type="EMBL" id="GDY30230.1"/>
    </source>
</evidence>
<dbReference type="FunFam" id="3.50.7.10:FF:000001">
    <property type="entry name" value="60 kDa chaperonin"/>
    <property type="match status" value="1"/>
</dbReference>
<dbReference type="GO" id="GO:0005737">
    <property type="term" value="C:cytoplasm"/>
    <property type="evidence" value="ECO:0007669"/>
    <property type="project" value="UniProtKB-SubCell"/>
</dbReference>
<dbReference type="GO" id="GO:0005524">
    <property type="term" value="F:ATP binding"/>
    <property type="evidence" value="ECO:0007669"/>
    <property type="project" value="UniProtKB-UniRule"/>
</dbReference>
<dbReference type="SUPFAM" id="SSF54849">
    <property type="entry name" value="GroEL-intermediate domain like"/>
    <property type="match status" value="1"/>
</dbReference>
<dbReference type="Gene3D" id="1.10.560.10">
    <property type="entry name" value="GroEL-like equatorial domain"/>
    <property type="match status" value="1"/>
</dbReference>
<dbReference type="EMBL" id="BJFL01000006">
    <property type="protein sequence ID" value="GDY30230.1"/>
    <property type="molecule type" value="Genomic_DNA"/>
</dbReference>
<dbReference type="NCBIfam" id="NF009489">
    <property type="entry name" value="PRK12851.1"/>
    <property type="match status" value="1"/>
</dbReference>
<dbReference type="NCBIfam" id="NF009488">
    <property type="entry name" value="PRK12850.1"/>
    <property type="match status" value="1"/>
</dbReference>
<dbReference type="OrthoDB" id="9766614at2"/>
<dbReference type="NCBIfam" id="NF000592">
    <property type="entry name" value="PRK00013.1"/>
    <property type="match status" value="1"/>
</dbReference>
<evidence type="ECO:0000256" key="9">
    <source>
        <dbReference type="HAMAP-Rule" id="MF_00600"/>
    </source>
</evidence>
<dbReference type="InterPro" id="IPR002423">
    <property type="entry name" value="Cpn60/GroEL/TCP-1"/>
</dbReference>
<evidence type="ECO:0000256" key="8">
    <source>
        <dbReference type="ARBA" id="ARBA00025702"/>
    </source>
</evidence>
<dbReference type="GO" id="GO:0009408">
    <property type="term" value="P:response to heat"/>
    <property type="evidence" value="ECO:0007669"/>
    <property type="project" value="UniProtKB-ARBA"/>
</dbReference>
<keyword evidence="9" id="KW-0963">Cytoplasm</keyword>
<dbReference type="InterPro" id="IPR001844">
    <property type="entry name" value="Cpn60/GroEL"/>
</dbReference>
<dbReference type="GO" id="GO:0016853">
    <property type="term" value="F:isomerase activity"/>
    <property type="evidence" value="ECO:0007669"/>
    <property type="project" value="UniProtKB-KW"/>
</dbReference>
<sequence length="540" mass="56761">MAKMIAFDEDARRGLERGMNTLADAVKVTLGPKGRNVVLEKKWGAPTITNDGVSIAKEIELEDPWEKIGAELVKEVAKKTDDVAGDGTTTATVLAQALVREGLRNVAAGANPMALKRGIEKATEAVAEQLLKNAKEVETKEQVAATASISAADSTIGELIAEAMDKVGKEGVITVEESNTLGLELELTEGMRFDKGYISGYFVTDAERMEAVLDDPYILLFGSKISSVKDLLPLLEKVMQTGKPLAIIAEDVEGEALATLVVNKIRGTFKSVAVKAPGFGDRRKAMLQDMAILTGGQVISEDVGLKLENADLSLLGKARKVVVTRDETTIVEGAGDAEQIQGRVNQIRAEIDKSDSDYDREKLQERLAKLAGGVAVIKAGAATEVELKERKHRIEDAVRNAKAAVEEGIVAGGGVALLQAAEAAFASLKLDGDEATGANIVKIAVEAPLKQIAVNAGFEGGVVVERVKGLKAGEGLDAGTGEYKDLIAAGIIDPAKVTRSALQNAASIAALFLTTEAVVADKPEKEKAPAAPGAGGDMDF</sequence>
<dbReference type="NCBIfam" id="NF009487">
    <property type="entry name" value="PRK12849.1"/>
    <property type="match status" value="1"/>
</dbReference>
<comment type="similarity">
    <text evidence="3 9 10">Belongs to the chaperonin (HSP60) family.</text>
</comment>
<keyword evidence="4 9" id="KW-0547">Nucleotide-binding</keyword>
<dbReference type="Gene3D" id="3.30.260.10">
    <property type="entry name" value="TCP-1-like chaperonin intermediate domain"/>
    <property type="match status" value="1"/>
</dbReference>
<dbReference type="InterPro" id="IPR018370">
    <property type="entry name" value="Chaperonin_Cpn60_CS"/>
</dbReference>
<evidence type="ECO:0000313" key="13">
    <source>
        <dbReference type="Proteomes" id="UP000298860"/>
    </source>
</evidence>
<comment type="function">
    <text evidence="9 11">Together with its co-chaperonin GroES, plays an essential role in assisting protein folding. The GroEL-GroES system forms a nano-cage that allows encapsulation of the non-native substrate proteins and provides a physical environment optimized to promote and accelerate protein folding.</text>
</comment>
<dbReference type="AlphaFoldDB" id="A0A4D4J557"/>
<dbReference type="PANTHER" id="PTHR45633">
    <property type="entry name" value="60 KDA HEAT SHOCK PROTEIN, MITOCHONDRIAL"/>
    <property type="match status" value="1"/>
</dbReference>
<comment type="caution">
    <text evidence="9">Lacks conserved residue(s) required for the propagation of feature annotation.</text>
</comment>
<dbReference type="Pfam" id="PF00118">
    <property type="entry name" value="Cpn60_TCP1"/>
    <property type="match status" value="1"/>
</dbReference>
<name>A0A4D4J557_9PSEU</name>
<dbReference type="Gene3D" id="3.50.7.10">
    <property type="entry name" value="GroEL"/>
    <property type="match status" value="1"/>
</dbReference>
<dbReference type="NCBIfam" id="TIGR02348">
    <property type="entry name" value="GroEL"/>
    <property type="match status" value="1"/>
</dbReference>
<proteinExistence type="inferred from homology"/>
<feature type="binding site" evidence="9">
    <location>
        <position position="413"/>
    </location>
    <ligand>
        <name>ATP</name>
        <dbReference type="ChEBI" id="CHEBI:30616"/>
    </ligand>
</feature>
<dbReference type="RefSeq" id="WP_137813349.1">
    <property type="nucleotide sequence ID" value="NZ_BJFL01000006.1"/>
</dbReference>
<dbReference type="SUPFAM" id="SSF48592">
    <property type="entry name" value="GroEL equatorial domain-like"/>
    <property type="match status" value="1"/>
</dbReference>
<dbReference type="EC" id="5.6.1.7" evidence="9"/>
<gene>
    <name evidence="12" type="primary">groE_3</name>
    <name evidence="9" type="synonym">groEL</name>
    <name evidence="9" type="synonym">groL</name>
    <name evidence="12" type="ORF">GTS_18630</name>
</gene>
<dbReference type="GO" id="GO:0009986">
    <property type="term" value="C:cell surface"/>
    <property type="evidence" value="ECO:0007669"/>
    <property type="project" value="UniProtKB-SubCell"/>
</dbReference>
<organism evidence="12 13">
    <name type="scientific">Gandjariella thermophila</name>
    <dbReference type="NCBI Taxonomy" id="1931992"/>
    <lineage>
        <taxon>Bacteria</taxon>
        <taxon>Bacillati</taxon>
        <taxon>Actinomycetota</taxon>
        <taxon>Actinomycetes</taxon>
        <taxon>Pseudonocardiales</taxon>
        <taxon>Pseudonocardiaceae</taxon>
        <taxon>Gandjariella</taxon>
    </lineage>
</organism>
<evidence type="ECO:0000256" key="4">
    <source>
        <dbReference type="ARBA" id="ARBA00022741"/>
    </source>
</evidence>
<evidence type="ECO:0000256" key="10">
    <source>
        <dbReference type="RuleBase" id="RU000418"/>
    </source>
</evidence>
<evidence type="ECO:0000256" key="11">
    <source>
        <dbReference type="RuleBase" id="RU000419"/>
    </source>
</evidence>
<dbReference type="Proteomes" id="UP000298860">
    <property type="component" value="Unassembled WGS sequence"/>
</dbReference>
<evidence type="ECO:0000256" key="5">
    <source>
        <dbReference type="ARBA" id="ARBA00022840"/>
    </source>
</evidence>
<feature type="binding site" evidence="9">
    <location>
        <begin position="86"/>
        <end position="90"/>
    </location>
    <ligand>
        <name>ATP</name>
        <dbReference type="ChEBI" id="CHEBI:30616"/>
    </ligand>
</feature>
<dbReference type="PRINTS" id="PR00298">
    <property type="entry name" value="CHAPERONIN60"/>
</dbReference>
<dbReference type="SUPFAM" id="SSF52029">
    <property type="entry name" value="GroEL apical domain-like"/>
    <property type="match status" value="1"/>
</dbReference>
<evidence type="ECO:0000256" key="6">
    <source>
        <dbReference type="ARBA" id="ARBA00023186"/>
    </source>
</evidence>
<feature type="binding site" evidence="9">
    <location>
        <position position="493"/>
    </location>
    <ligand>
        <name>ATP</name>
        <dbReference type="ChEBI" id="CHEBI:30616"/>
    </ligand>
</feature>
<dbReference type="InterPro" id="IPR027413">
    <property type="entry name" value="GROEL-like_equatorial_sf"/>
</dbReference>
<evidence type="ECO:0000256" key="3">
    <source>
        <dbReference type="ARBA" id="ARBA00006607"/>
    </source>
</evidence>
<protein>
    <recommendedName>
        <fullName evidence="9">Chaperonin GroEL</fullName>
        <ecNumber evidence="9">5.6.1.7</ecNumber>
    </recommendedName>
    <alternativeName>
        <fullName evidence="9">60 kDa chaperonin</fullName>
    </alternativeName>
    <alternativeName>
        <fullName evidence="9">Chaperonin-60</fullName>
        <shortName evidence="9">Cpn60</shortName>
    </alternativeName>
</protein>
<keyword evidence="5 9" id="KW-0067">ATP-binding</keyword>
<dbReference type="PROSITE" id="PS00296">
    <property type="entry name" value="CHAPERONINS_CPN60"/>
    <property type="match status" value="1"/>
</dbReference>
<dbReference type="GO" id="GO:0051082">
    <property type="term" value="F:unfolded protein binding"/>
    <property type="evidence" value="ECO:0007669"/>
    <property type="project" value="UniProtKB-UniRule"/>
</dbReference>
<comment type="subunit">
    <text evidence="9 11">Forms a cylinder of 14 subunits composed of two heptameric rings stacked back-to-back. Interacts with the co-chaperonin GroES.</text>
</comment>
<evidence type="ECO:0000256" key="2">
    <source>
        <dbReference type="ARBA" id="ARBA00004241"/>
    </source>
</evidence>
<dbReference type="InterPro" id="IPR027409">
    <property type="entry name" value="GroEL-like_apical_dom_sf"/>
</dbReference>
<keyword evidence="13" id="KW-1185">Reference proteome</keyword>
<accession>A0A4D4J557</accession>
<dbReference type="HAMAP" id="MF_00600">
    <property type="entry name" value="CH60"/>
    <property type="match status" value="1"/>
</dbReference>
<dbReference type="GO" id="GO:0140662">
    <property type="term" value="F:ATP-dependent protein folding chaperone"/>
    <property type="evidence" value="ECO:0007669"/>
    <property type="project" value="InterPro"/>
</dbReference>
<dbReference type="GO" id="GO:0042026">
    <property type="term" value="P:protein refolding"/>
    <property type="evidence" value="ECO:0007669"/>
    <property type="project" value="UniProtKB-UniRule"/>
</dbReference>
<dbReference type="InterPro" id="IPR027410">
    <property type="entry name" value="TCP-1-like_intermed_sf"/>
</dbReference>
<reference evidence="13" key="1">
    <citation type="submission" date="2019-04" db="EMBL/GenBank/DDBJ databases">
        <title>Draft genome sequence of Pseudonocardiaceae bacterium SL3-2-4.</title>
        <authorList>
            <person name="Ningsih F."/>
            <person name="Yokota A."/>
            <person name="Sakai Y."/>
            <person name="Nanatani K."/>
            <person name="Yabe S."/>
            <person name="Oetari A."/>
            <person name="Sjamsuridzal W."/>
        </authorList>
    </citation>
    <scope>NUCLEOTIDE SEQUENCE [LARGE SCALE GENOMIC DNA]</scope>
    <source>
        <strain evidence="13">SL3-2-4</strain>
    </source>
</reference>